<feature type="region of interest" description="Disordered" evidence="1">
    <location>
        <begin position="19"/>
        <end position="39"/>
    </location>
</feature>
<reference evidence="3 4" key="1">
    <citation type="submission" date="2023-11" db="EMBL/GenBank/DDBJ databases">
        <authorList>
            <person name="Xu M."/>
            <person name="Jiang T."/>
        </authorList>
    </citation>
    <scope>NUCLEOTIDE SEQUENCE [LARGE SCALE GENOMIC DNA]</scope>
    <source>
        <strain evidence="3 4">SD</strain>
    </source>
</reference>
<keyword evidence="4" id="KW-1185">Reference proteome</keyword>
<comment type="caution">
    <text evidence="3">The sequence shown here is derived from an EMBL/GenBank/DDBJ whole genome shotgun (WGS) entry which is preliminary data.</text>
</comment>
<keyword evidence="2" id="KW-1133">Transmembrane helix</keyword>
<evidence type="ECO:0008006" key="5">
    <source>
        <dbReference type="Google" id="ProtNLM"/>
    </source>
</evidence>
<feature type="compositionally biased region" description="Low complexity" evidence="1">
    <location>
        <begin position="299"/>
        <end position="341"/>
    </location>
</feature>
<keyword evidence="2" id="KW-0812">Transmembrane</keyword>
<feature type="region of interest" description="Disordered" evidence="1">
    <location>
        <begin position="273"/>
        <end position="405"/>
    </location>
</feature>
<feature type="transmembrane region" description="Helical" evidence="2">
    <location>
        <begin position="58"/>
        <end position="76"/>
    </location>
</feature>
<keyword evidence="2" id="KW-0472">Membrane</keyword>
<gene>
    <name evidence="3" type="ORF">SK069_19955</name>
</gene>
<name>A0ABU4VPU6_9ACTN</name>
<dbReference type="EMBL" id="JAXAVX010000024">
    <property type="protein sequence ID" value="MDX8153883.1"/>
    <property type="molecule type" value="Genomic_DNA"/>
</dbReference>
<accession>A0ABU4VPU6</accession>
<evidence type="ECO:0000256" key="2">
    <source>
        <dbReference type="SAM" id="Phobius"/>
    </source>
</evidence>
<protein>
    <recommendedName>
        <fullName evidence="5">FtsQ-type POTRA domain-containing protein</fullName>
    </recommendedName>
</protein>
<feature type="compositionally biased region" description="Low complexity" evidence="1">
    <location>
        <begin position="347"/>
        <end position="405"/>
    </location>
</feature>
<organism evidence="3 4">
    <name type="scientific">Patulibacter brassicae</name>
    <dbReference type="NCBI Taxonomy" id="1705717"/>
    <lineage>
        <taxon>Bacteria</taxon>
        <taxon>Bacillati</taxon>
        <taxon>Actinomycetota</taxon>
        <taxon>Thermoleophilia</taxon>
        <taxon>Solirubrobacterales</taxon>
        <taxon>Patulibacteraceae</taxon>
        <taxon>Patulibacter</taxon>
    </lineage>
</organism>
<feature type="compositionally biased region" description="Gly residues" evidence="1">
    <location>
        <begin position="25"/>
        <end position="39"/>
    </location>
</feature>
<evidence type="ECO:0000313" key="4">
    <source>
        <dbReference type="Proteomes" id="UP001277761"/>
    </source>
</evidence>
<evidence type="ECO:0000313" key="3">
    <source>
        <dbReference type="EMBL" id="MDX8153883.1"/>
    </source>
</evidence>
<evidence type="ECO:0000256" key="1">
    <source>
        <dbReference type="SAM" id="MobiDB-lite"/>
    </source>
</evidence>
<dbReference type="Proteomes" id="UP001277761">
    <property type="component" value="Unassembled WGS sequence"/>
</dbReference>
<sequence>MPLHAITARLQEAGAALPGRSGGRRALGGGPGRIGGRTGGRVTVRTAWRRPPLNRRTLLLAGLVIAGLVASLYLLLRLTGLSAVQQVSVVGLEGPNAPQLREAIKRAATGQSTLALDDGAIRRAVGRDASIVRLDVSARFPHGVQVVVDQRLAVGAVTDDGRRIAVAADGRLLPQWPAGRLPLIQGGRAAGASITASQRVPVAILAAAPDALRAKVQRIERRTVVRLAGGPTLLFRDGTRLRAKWAAAVAVLSDPAVAGATWIDLRRPEQPLAGRGAAPSLPAAGEPARDLRDAGGVSDAAAERAPAVAPDEVPRAATARGATGSTDASSATATTEGAAPPAGTPGAGAASTPSTAGASTPDAASGPPTGATGAPSSGASDTTSSGASGAAAATSSGGASPAATP</sequence>
<dbReference type="RefSeq" id="WP_319956032.1">
    <property type="nucleotide sequence ID" value="NZ_JAXAVX010000024.1"/>
</dbReference>
<proteinExistence type="predicted"/>